<protein>
    <submittedName>
        <fullName evidence="9">M48 family metallopeptidase</fullName>
    </submittedName>
</protein>
<gene>
    <name evidence="9" type="ORF">ACFO3A_02065</name>
</gene>
<evidence type="ECO:0000256" key="5">
    <source>
        <dbReference type="ARBA" id="ARBA00023049"/>
    </source>
</evidence>
<dbReference type="RefSeq" id="WP_377723515.1">
    <property type="nucleotide sequence ID" value="NZ_JBHSEW010000001.1"/>
</dbReference>
<evidence type="ECO:0000256" key="3">
    <source>
        <dbReference type="ARBA" id="ARBA00022801"/>
    </source>
</evidence>
<comment type="cofactor">
    <cofactor evidence="6">
        <name>Zn(2+)</name>
        <dbReference type="ChEBI" id="CHEBI:29105"/>
    </cofactor>
    <text evidence="6">Binds 1 zinc ion per subunit.</text>
</comment>
<comment type="similarity">
    <text evidence="6">Belongs to the peptidase M48 family.</text>
</comment>
<dbReference type="Proteomes" id="UP001595967">
    <property type="component" value="Unassembled WGS sequence"/>
</dbReference>
<feature type="domain" description="Peptidase M48" evidence="8">
    <location>
        <begin position="70"/>
        <end position="252"/>
    </location>
</feature>
<feature type="region of interest" description="Disordered" evidence="7">
    <location>
        <begin position="262"/>
        <end position="284"/>
    </location>
</feature>
<evidence type="ECO:0000313" key="9">
    <source>
        <dbReference type="EMBL" id="MFC4621003.1"/>
    </source>
</evidence>
<dbReference type="EMBL" id="JBHSEW010000001">
    <property type="protein sequence ID" value="MFC4621003.1"/>
    <property type="molecule type" value="Genomic_DNA"/>
</dbReference>
<feature type="compositionally biased region" description="Polar residues" evidence="7">
    <location>
        <begin position="264"/>
        <end position="273"/>
    </location>
</feature>
<dbReference type="PROSITE" id="PS51257">
    <property type="entry name" value="PROKAR_LIPOPROTEIN"/>
    <property type="match status" value="1"/>
</dbReference>
<evidence type="ECO:0000259" key="8">
    <source>
        <dbReference type="Pfam" id="PF01435"/>
    </source>
</evidence>
<keyword evidence="10" id="KW-1185">Reference proteome</keyword>
<keyword evidence="1 6" id="KW-0645">Protease</keyword>
<evidence type="ECO:0000256" key="4">
    <source>
        <dbReference type="ARBA" id="ARBA00022833"/>
    </source>
</evidence>
<organism evidence="9 10">
    <name type="scientific">Comamonas nitrativorans</name>
    <dbReference type="NCBI Taxonomy" id="108437"/>
    <lineage>
        <taxon>Bacteria</taxon>
        <taxon>Pseudomonadati</taxon>
        <taxon>Pseudomonadota</taxon>
        <taxon>Betaproteobacteria</taxon>
        <taxon>Burkholderiales</taxon>
        <taxon>Comamonadaceae</taxon>
        <taxon>Comamonas</taxon>
    </lineage>
</organism>
<evidence type="ECO:0000256" key="1">
    <source>
        <dbReference type="ARBA" id="ARBA00022670"/>
    </source>
</evidence>
<keyword evidence="4 6" id="KW-0862">Zinc</keyword>
<keyword evidence="2" id="KW-0479">Metal-binding</keyword>
<evidence type="ECO:0000256" key="2">
    <source>
        <dbReference type="ARBA" id="ARBA00022723"/>
    </source>
</evidence>
<sequence>MKKIFGYIAAIAIAGVLQGCANTTESGAIGLQRSQLLLVSSEALNAQAAQGFQKLTADAQSKKKLNTNAKQTQRVRRIGQDLIAQTTVFRADARDWAWEINVFDSDEINAFCAPGGKIGVYTGIIDRLKLTDDELAAVMGHEIAHALREHSREKASQQALSNLLTSTVSAATGVHGGLLDMGTQMMVHLPNSRGMELESDVMGLELMARAGYDPRNAPNLWRKMQKASGGDQGLAFLSTHPTGDDRIAAMEGTIPKVLGLYQEAQAQKSTNTRKPAPKKKKTGP</sequence>
<dbReference type="Gene3D" id="3.30.2010.10">
    <property type="entry name" value="Metalloproteases ('zincins'), catalytic domain"/>
    <property type="match status" value="1"/>
</dbReference>
<name>A0ABV9GVC0_9BURK</name>
<evidence type="ECO:0000256" key="6">
    <source>
        <dbReference type="RuleBase" id="RU003983"/>
    </source>
</evidence>
<dbReference type="InterPro" id="IPR001915">
    <property type="entry name" value="Peptidase_M48"/>
</dbReference>
<reference evidence="10" key="1">
    <citation type="journal article" date="2019" name="Int. J. Syst. Evol. Microbiol.">
        <title>The Global Catalogue of Microorganisms (GCM) 10K type strain sequencing project: providing services to taxonomists for standard genome sequencing and annotation.</title>
        <authorList>
            <consortium name="The Broad Institute Genomics Platform"/>
            <consortium name="The Broad Institute Genome Sequencing Center for Infectious Disease"/>
            <person name="Wu L."/>
            <person name="Ma J."/>
        </authorList>
    </citation>
    <scope>NUCLEOTIDE SEQUENCE [LARGE SCALE GENOMIC DNA]</scope>
    <source>
        <strain evidence="10">JCM 11650</strain>
    </source>
</reference>
<comment type="caution">
    <text evidence="9">The sequence shown here is derived from an EMBL/GenBank/DDBJ whole genome shotgun (WGS) entry which is preliminary data.</text>
</comment>
<dbReference type="PANTHER" id="PTHR22726">
    <property type="entry name" value="METALLOENDOPEPTIDASE OMA1"/>
    <property type="match status" value="1"/>
</dbReference>
<dbReference type="PANTHER" id="PTHR22726:SF1">
    <property type="entry name" value="METALLOENDOPEPTIDASE OMA1, MITOCHONDRIAL"/>
    <property type="match status" value="1"/>
</dbReference>
<dbReference type="CDD" id="cd07331">
    <property type="entry name" value="M48C_Oma1_like"/>
    <property type="match status" value="1"/>
</dbReference>
<keyword evidence="3 6" id="KW-0378">Hydrolase</keyword>
<keyword evidence="5 6" id="KW-0482">Metalloprotease</keyword>
<evidence type="ECO:0000313" key="10">
    <source>
        <dbReference type="Proteomes" id="UP001595967"/>
    </source>
</evidence>
<dbReference type="InterPro" id="IPR051156">
    <property type="entry name" value="Mito/Outer_Membr_Metalloprot"/>
</dbReference>
<feature type="compositionally biased region" description="Basic residues" evidence="7">
    <location>
        <begin position="275"/>
        <end position="284"/>
    </location>
</feature>
<accession>A0ABV9GVC0</accession>
<proteinExistence type="inferred from homology"/>
<evidence type="ECO:0000256" key="7">
    <source>
        <dbReference type="SAM" id="MobiDB-lite"/>
    </source>
</evidence>
<dbReference type="Pfam" id="PF01435">
    <property type="entry name" value="Peptidase_M48"/>
    <property type="match status" value="1"/>
</dbReference>